<dbReference type="CDD" id="cd04186">
    <property type="entry name" value="GT_2_like_c"/>
    <property type="match status" value="1"/>
</dbReference>
<dbReference type="PANTHER" id="PTHR43179">
    <property type="entry name" value="RHAMNOSYLTRANSFERASE WBBL"/>
    <property type="match status" value="1"/>
</dbReference>
<keyword evidence="2" id="KW-0328">Glycosyltransferase</keyword>
<gene>
    <name evidence="2" type="ORF">ACFPOC_17220</name>
</gene>
<comment type="caution">
    <text evidence="2">The sequence shown here is derived from an EMBL/GenBank/DDBJ whole genome shotgun (WGS) entry which is preliminary data.</text>
</comment>
<name>A0ABW0SHL2_9RHOB</name>
<accession>A0ABW0SHL2</accession>
<protein>
    <submittedName>
        <fullName evidence="2">Glycosyltransferase family 2 protein</fullName>
        <ecNumber evidence="2">2.4.-.-</ecNumber>
    </submittedName>
</protein>
<sequence length="318" mass="34530">MEQPTGQDRETSAPEVCVVVVSYDTADLTCAALASLEAGTAVPHELVVVDNASGDGSAERIRREFPRARLLALDRNLGFARANNLAAGLSSAPYLLLLNPDTLVPPGAVEALLDFARRRPGAGIWGGRTVHADGRLNPTSLWRRATPWSLFCNGFGLAALWPRSALANPEACPRFARDHEREVDIVTGCFLLIERGLWDRLGGFDPAFFVYGEEADLCLRARALGARPAFTPAATIVHLTGASQPNEPRQMQLLAARIRLARRHLPARQRRLAVAIIRGGVAFKAAVARVAPSLARRSATLSASRAAWSDRARWWDGY</sequence>
<evidence type="ECO:0000259" key="1">
    <source>
        <dbReference type="Pfam" id="PF00535"/>
    </source>
</evidence>
<dbReference type="Gene3D" id="3.90.550.10">
    <property type="entry name" value="Spore Coat Polysaccharide Biosynthesis Protein SpsA, Chain A"/>
    <property type="match status" value="1"/>
</dbReference>
<dbReference type="InterPro" id="IPR001173">
    <property type="entry name" value="Glyco_trans_2-like"/>
</dbReference>
<dbReference type="InterPro" id="IPR029044">
    <property type="entry name" value="Nucleotide-diphossugar_trans"/>
</dbReference>
<dbReference type="RefSeq" id="WP_209843116.1">
    <property type="nucleotide sequence ID" value="NZ_JAGGJP010000023.1"/>
</dbReference>
<dbReference type="Pfam" id="PF00535">
    <property type="entry name" value="Glycos_transf_2"/>
    <property type="match status" value="1"/>
</dbReference>
<evidence type="ECO:0000313" key="3">
    <source>
        <dbReference type="Proteomes" id="UP001596056"/>
    </source>
</evidence>
<dbReference type="SUPFAM" id="SSF53448">
    <property type="entry name" value="Nucleotide-diphospho-sugar transferases"/>
    <property type="match status" value="1"/>
</dbReference>
<dbReference type="PANTHER" id="PTHR43179:SF7">
    <property type="entry name" value="RHAMNOSYLTRANSFERASE WBBL"/>
    <property type="match status" value="1"/>
</dbReference>
<organism evidence="2 3">
    <name type="scientific">Rubellimicrobium aerolatum</name>
    <dbReference type="NCBI Taxonomy" id="490979"/>
    <lineage>
        <taxon>Bacteria</taxon>
        <taxon>Pseudomonadati</taxon>
        <taxon>Pseudomonadota</taxon>
        <taxon>Alphaproteobacteria</taxon>
        <taxon>Rhodobacterales</taxon>
        <taxon>Roseobacteraceae</taxon>
        <taxon>Rubellimicrobium</taxon>
    </lineage>
</organism>
<evidence type="ECO:0000313" key="2">
    <source>
        <dbReference type="EMBL" id="MFC5568151.1"/>
    </source>
</evidence>
<reference evidence="3" key="1">
    <citation type="journal article" date="2019" name="Int. J. Syst. Evol. Microbiol.">
        <title>The Global Catalogue of Microorganisms (GCM) 10K type strain sequencing project: providing services to taxonomists for standard genome sequencing and annotation.</title>
        <authorList>
            <consortium name="The Broad Institute Genomics Platform"/>
            <consortium name="The Broad Institute Genome Sequencing Center for Infectious Disease"/>
            <person name="Wu L."/>
            <person name="Ma J."/>
        </authorList>
    </citation>
    <scope>NUCLEOTIDE SEQUENCE [LARGE SCALE GENOMIC DNA]</scope>
    <source>
        <strain evidence="3">KACC 11588</strain>
    </source>
</reference>
<dbReference type="GO" id="GO:0016757">
    <property type="term" value="F:glycosyltransferase activity"/>
    <property type="evidence" value="ECO:0007669"/>
    <property type="project" value="UniProtKB-KW"/>
</dbReference>
<keyword evidence="2" id="KW-0808">Transferase</keyword>
<proteinExistence type="predicted"/>
<dbReference type="Proteomes" id="UP001596056">
    <property type="component" value="Unassembled WGS sequence"/>
</dbReference>
<dbReference type="EMBL" id="JBHSNA010000027">
    <property type="protein sequence ID" value="MFC5568151.1"/>
    <property type="molecule type" value="Genomic_DNA"/>
</dbReference>
<dbReference type="EC" id="2.4.-.-" evidence="2"/>
<keyword evidence="3" id="KW-1185">Reference proteome</keyword>
<feature type="domain" description="Glycosyltransferase 2-like" evidence="1">
    <location>
        <begin position="17"/>
        <end position="148"/>
    </location>
</feature>